<proteinExistence type="predicted"/>
<dbReference type="EMBL" id="UHID01000001">
    <property type="protein sequence ID" value="SUO94717.1"/>
    <property type="molecule type" value="Genomic_DNA"/>
</dbReference>
<sequence>MATPPTPGMPPGQPRQPGPGGRPPPPQVPPQGASGPYRTPAPGPYGVPQGPPGTPPGHPGHGYGHGYGYGYGYPAPQPPVSGLAIASFVTGVLLCVPAVGLVLGAFALPGLKRRGERGKGLAVAGMVLSSCGLALWTLMIATGGFSSFMEGFREGMREGGGTAFSLRAGECFDVPGGQGLEGEMYDVDKVTCARPHDGEVFGVFDLPDGRAYPGEDRIDAIADRRCTALVEGYAGRPAEELPEDVFVFYYLPTPESWALDDREVSCLFGKDGGKLTGSLADGSGRDGSGGAGEEEPPGEISPVGHPRPAG</sequence>
<evidence type="ECO:0000259" key="3">
    <source>
        <dbReference type="Pfam" id="PF13828"/>
    </source>
</evidence>
<feature type="compositionally biased region" description="Pro residues" evidence="1">
    <location>
        <begin position="1"/>
        <end position="29"/>
    </location>
</feature>
<feature type="domain" description="Septum formation-related" evidence="4">
    <location>
        <begin position="166"/>
        <end position="266"/>
    </location>
</feature>
<accession>A0A380MTQ6</accession>
<feature type="region of interest" description="Disordered" evidence="1">
    <location>
        <begin position="1"/>
        <end position="61"/>
    </location>
</feature>
<dbReference type="InterPro" id="IPR025241">
    <property type="entry name" value="DUF4190"/>
</dbReference>
<gene>
    <name evidence="5" type="ORF">NCTC7807_01013</name>
</gene>
<keyword evidence="2" id="KW-0812">Transmembrane</keyword>
<evidence type="ECO:0000256" key="2">
    <source>
        <dbReference type="SAM" id="Phobius"/>
    </source>
</evidence>
<dbReference type="AlphaFoldDB" id="A0A380MTQ6"/>
<protein>
    <recommendedName>
        <fullName evidence="7">DUF4190 domain-containing protein</fullName>
    </recommendedName>
</protein>
<name>A0A380MTQ6_STRGR</name>
<organism evidence="5 6">
    <name type="scientific">Streptomyces griseus</name>
    <dbReference type="NCBI Taxonomy" id="1911"/>
    <lineage>
        <taxon>Bacteria</taxon>
        <taxon>Bacillati</taxon>
        <taxon>Actinomycetota</taxon>
        <taxon>Actinomycetes</taxon>
        <taxon>Kitasatosporales</taxon>
        <taxon>Streptomycetaceae</taxon>
        <taxon>Streptomyces</taxon>
    </lineage>
</organism>
<evidence type="ECO:0008006" key="7">
    <source>
        <dbReference type="Google" id="ProtNLM"/>
    </source>
</evidence>
<evidence type="ECO:0000259" key="4">
    <source>
        <dbReference type="Pfam" id="PF13845"/>
    </source>
</evidence>
<feature type="region of interest" description="Disordered" evidence="1">
    <location>
        <begin position="273"/>
        <end position="310"/>
    </location>
</feature>
<dbReference type="InterPro" id="IPR026004">
    <property type="entry name" value="Septum_form"/>
</dbReference>
<dbReference type="Pfam" id="PF13845">
    <property type="entry name" value="Septum_form"/>
    <property type="match status" value="1"/>
</dbReference>
<feature type="transmembrane region" description="Helical" evidence="2">
    <location>
        <begin position="120"/>
        <end position="139"/>
    </location>
</feature>
<keyword evidence="2" id="KW-1133">Transmembrane helix</keyword>
<evidence type="ECO:0000256" key="1">
    <source>
        <dbReference type="SAM" id="MobiDB-lite"/>
    </source>
</evidence>
<feature type="domain" description="DUF4190" evidence="3">
    <location>
        <begin position="83"/>
        <end position="138"/>
    </location>
</feature>
<evidence type="ECO:0000313" key="5">
    <source>
        <dbReference type="EMBL" id="SUO94717.1"/>
    </source>
</evidence>
<dbReference type="Pfam" id="PF13828">
    <property type="entry name" value="DUF4190"/>
    <property type="match status" value="1"/>
</dbReference>
<keyword evidence="2" id="KW-0472">Membrane</keyword>
<reference evidence="5 6" key="1">
    <citation type="submission" date="2018-06" db="EMBL/GenBank/DDBJ databases">
        <authorList>
            <consortium name="Pathogen Informatics"/>
            <person name="Doyle S."/>
        </authorList>
    </citation>
    <scope>NUCLEOTIDE SEQUENCE [LARGE SCALE GENOMIC DNA]</scope>
    <source>
        <strain evidence="5 6">NCTC7807</strain>
    </source>
</reference>
<feature type="compositionally biased region" description="Pro residues" evidence="1">
    <location>
        <begin position="39"/>
        <end position="58"/>
    </location>
</feature>
<dbReference type="Proteomes" id="UP000254150">
    <property type="component" value="Unassembled WGS sequence"/>
</dbReference>
<evidence type="ECO:0000313" key="6">
    <source>
        <dbReference type="Proteomes" id="UP000254150"/>
    </source>
</evidence>
<feature type="transmembrane region" description="Helical" evidence="2">
    <location>
        <begin position="83"/>
        <end position="108"/>
    </location>
</feature>